<dbReference type="RefSeq" id="WP_269965461.1">
    <property type="nucleotide sequence ID" value="NZ_JAKMUS010000007.1"/>
</dbReference>
<evidence type="ECO:0000313" key="1">
    <source>
        <dbReference type="EMBL" id="MCZ9294032.1"/>
    </source>
</evidence>
<protein>
    <submittedName>
        <fullName evidence="1">Uncharacterized protein</fullName>
    </submittedName>
</protein>
<organism evidence="1 2">
    <name type="scientific">Corynebacterium meitnerae</name>
    <dbReference type="NCBI Taxonomy" id="2913498"/>
    <lineage>
        <taxon>Bacteria</taxon>
        <taxon>Bacillati</taxon>
        <taxon>Actinomycetota</taxon>
        <taxon>Actinomycetes</taxon>
        <taxon>Mycobacteriales</taxon>
        <taxon>Corynebacteriaceae</taxon>
        <taxon>Corynebacterium</taxon>
    </lineage>
</organism>
<dbReference type="Proteomes" id="UP001146468">
    <property type="component" value="Unassembled WGS sequence"/>
</dbReference>
<sequence>MSHVIRPQMFRNVSASPKDPISSWPYEVYVATLQYGNVFDWRVFAEEIRRDPWGEVAELMNSVVHELPNLDASPLFFLILGQARGDEEIFFKSLPGRDNDYEAW</sequence>
<gene>
    <name evidence="1" type="ORF">L8U60_05970</name>
</gene>
<comment type="caution">
    <text evidence="1">The sequence shown here is derived from an EMBL/GenBank/DDBJ whole genome shotgun (WGS) entry which is preliminary data.</text>
</comment>
<accession>A0A9X3LU13</accession>
<name>A0A9X3LU13_9CORY</name>
<dbReference type="EMBL" id="JAKMUS010000007">
    <property type="protein sequence ID" value="MCZ9294032.1"/>
    <property type="molecule type" value="Genomic_DNA"/>
</dbReference>
<dbReference type="AlphaFoldDB" id="A0A9X3LU13"/>
<reference evidence="1" key="1">
    <citation type="submission" date="2022-02" db="EMBL/GenBank/DDBJ databases">
        <title>Corynebacterium sp. from urogenital microbiome.</title>
        <authorList>
            <person name="Cappelli E.A."/>
            <person name="Ribeiro T.G."/>
            <person name="Peixe L."/>
        </authorList>
    </citation>
    <scope>NUCLEOTIDE SEQUENCE</scope>
    <source>
        <strain evidence="1">C8Ua_172</strain>
    </source>
</reference>
<proteinExistence type="predicted"/>
<keyword evidence="2" id="KW-1185">Reference proteome</keyword>
<evidence type="ECO:0000313" key="2">
    <source>
        <dbReference type="Proteomes" id="UP001146468"/>
    </source>
</evidence>